<name>A0CDS3_PARTE</name>
<feature type="transmembrane region" description="Helical" evidence="2">
    <location>
        <begin position="337"/>
        <end position="358"/>
    </location>
</feature>
<dbReference type="OrthoDB" id="305508at2759"/>
<dbReference type="KEGG" id="ptm:GSPATT00007152001"/>
<evidence type="ECO:0000256" key="1">
    <source>
        <dbReference type="SAM" id="MobiDB-lite"/>
    </source>
</evidence>
<dbReference type="EMBL" id="CT868063">
    <property type="protein sequence ID" value="CAK68940.1"/>
    <property type="molecule type" value="Genomic_DNA"/>
</dbReference>
<gene>
    <name evidence="3" type="ORF">GSPATT00007152001</name>
</gene>
<reference evidence="3 4" key="1">
    <citation type="journal article" date="2006" name="Nature">
        <title>Global trends of whole-genome duplications revealed by the ciliate Paramecium tetraurelia.</title>
        <authorList>
            <consortium name="Genoscope"/>
            <person name="Aury J.-M."/>
            <person name="Jaillon O."/>
            <person name="Duret L."/>
            <person name="Noel B."/>
            <person name="Jubin C."/>
            <person name="Porcel B.M."/>
            <person name="Segurens B."/>
            <person name="Daubin V."/>
            <person name="Anthouard V."/>
            <person name="Aiach N."/>
            <person name="Arnaiz O."/>
            <person name="Billaut A."/>
            <person name="Beisson J."/>
            <person name="Blanc I."/>
            <person name="Bouhouche K."/>
            <person name="Camara F."/>
            <person name="Duharcourt S."/>
            <person name="Guigo R."/>
            <person name="Gogendeau D."/>
            <person name="Katinka M."/>
            <person name="Keller A.-M."/>
            <person name="Kissmehl R."/>
            <person name="Klotz C."/>
            <person name="Koll F."/>
            <person name="Le Moue A."/>
            <person name="Lepere C."/>
            <person name="Malinsky S."/>
            <person name="Nowacki M."/>
            <person name="Nowak J.K."/>
            <person name="Plattner H."/>
            <person name="Poulain J."/>
            <person name="Ruiz F."/>
            <person name="Serrano V."/>
            <person name="Zagulski M."/>
            <person name="Dessen P."/>
            <person name="Betermier M."/>
            <person name="Weissenbach J."/>
            <person name="Scarpelli C."/>
            <person name="Schachter V."/>
            <person name="Sperling L."/>
            <person name="Meyer E."/>
            <person name="Cohen J."/>
            <person name="Wincker P."/>
        </authorList>
    </citation>
    <scope>NUCLEOTIDE SEQUENCE [LARGE SCALE GENOMIC DNA]</scope>
    <source>
        <strain evidence="3 4">Stock d4-2</strain>
    </source>
</reference>
<feature type="compositionally biased region" description="Polar residues" evidence="1">
    <location>
        <begin position="117"/>
        <end position="137"/>
    </location>
</feature>
<feature type="compositionally biased region" description="Polar residues" evidence="1">
    <location>
        <begin position="168"/>
        <end position="193"/>
    </location>
</feature>
<proteinExistence type="predicted"/>
<feature type="transmembrane region" description="Helical" evidence="2">
    <location>
        <begin position="312"/>
        <end position="331"/>
    </location>
</feature>
<evidence type="ECO:0000313" key="4">
    <source>
        <dbReference type="Proteomes" id="UP000000600"/>
    </source>
</evidence>
<keyword evidence="2" id="KW-0812">Transmembrane</keyword>
<accession>A0CDS3</accession>
<feature type="region of interest" description="Disordered" evidence="1">
    <location>
        <begin position="117"/>
        <end position="138"/>
    </location>
</feature>
<sequence>MITNFIILVYLASWTLFILVMILIGYLIDKSYRLASISPQINNKARAETTFAIQPITSKIQNHTRTQQITRLENNELDDFFNNPVDNSPNQIQDDQYYSNVERNITEQTSPVRLTVESKQMQSPRTNRTPQRSNTLRRTILRKPTIGTYEGIDTIQTTNRKSLRTSRRGLSQIQNDRSSVGDSTPRSTNQKQLQNQTRISQFSILGKLEPIQQDPNYMIPKPENDIYKCHQFSKIFYSHKEGISRIFMIFTIYFRQLICLDVSGVLLHYLPNLNFWIIIAITTSTCLILKITDYHAIKGIVRHHQKLKYVQIVFWISSIGIIIWFIMFLSFDNLQWFIEYLPSLLLDLIVIDPLKYFMIKYCLQEPKKIREPKSKVDVLKVMQQIK</sequence>
<dbReference type="GeneID" id="5022122"/>
<keyword evidence="2" id="KW-0472">Membrane</keyword>
<dbReference type="RefSeq" id="XP_001436337.1">
    <property type="nucleotide sequence ID" value="XM_001436300.1"/>
</dbReference>
<dbReference type="AlphaFoldDB" id="A0CDS3"/>
<feature type="transmembrane region" description="Helical" evidence="2">
    <location>
        <begin position="273"/>
        <end position="291"/>
    </location>
</feature>
<feature type="region of interest" description="Disordered" evidence="1">
    <location>
        <begin position="159"/>
        <end position="193"/>
    </location>
</feature>
<evidence type="ECO:0000256" key="2">
    <source>
        <dbReference type="SAM" id="Phobius"/>
    </source>
</evidence>
<protein>
    <recommendedName>
        <fullName evidence="5">Transmembrane protein</fullName>
    </recommendedName>
</protein>
<organism evidence="3 4">
    <name type="scientific">Paramecium tetraurelia</name>
    <dbReference type="NCBI Taxonomy" id="5888"/>
    <lineage>
        <taxon>Eukaryota</taxon>
        <taxon>Sar</taxon>
        <taxon>Alveolata</taxon>
        <taxon>Ciliophora</taxon>
        <taxon>Intramacronucleata</taxon>
        <taxon>Oligohymenophorea</taxon>
        <taxon>Peniculida</taxon>
        <taxon>Parameciidae</taxon>
        <taxon>Paramecium</taxon>
    </lineage>
</organism>
<feature type="transmembrane region" description="Helical" evidence="2">
    <location>
        <begin position="6"/>
        <end position="28"/>
    </location>
</feature>
<dbReference type="InParanoid" id="A0CDS3"/>
<feature type="transmembrane region" description="Helical" evidence="2">
    <location>
        <begin position="246"/>
        <end position="267"/>
    </location>
</feature>
<dbReference type="Proteomes" id="UP000000600">
    <property type="component" value="Unassembled WGS sequence"/>
</dbReference>
<dbReference type="OMA" id="NDIYKCH"/>
<keyword evidence="4" id="KW-1185">Reference proteome</keyword>
<dbReference type="HOGENOM" id="CLU_777207_0_0_1"/>
<keyword evidence="2" id="KW-1133">Transmembrane helix</keyword>
<evidence type="ECO:0008006" key="5">
    <source>
        <dbReference type="Google" id="ProtNLM"/>
    </source>
</evidence>
<evidence type="ECO:0000313" key="3">
    <source>
        <dbReference type="EMBL" id="CAK68940.1"/>
    </source>
</evidence>